<evidence type="ECO:0000256" key="6">
    <source>
        <dbReference type="PROSITE-ProRule" id="PRU00175"/>
    </source>
</evidence>
<evidence type="ECO:0000256" key="5">
    <source>
        <dbReference type="ARBA" id="ARBA00023136"/>
    </source>
</evidence>
<keyword evidence="3" id="KW-0479">Metal-binding</keyword>
<feature type="domain" description="RING-type" evidence="9">
    <location>
        <begin position="239"/>
        <end position="282"/>
    </location>
</feature>
<dbReference type="OrthoDB" id="8062037at2759"/>
<dbReference type="Proteomes" id="UP000002313">
    <property type="component" value="Chromosome III"/>
</dbReference>
<reference evidence="10 11" key="2">
    <citation type="journal article" date="2012" name="Proc. Natl. Acad. Sci. U.S.A.">
        <title>Gain and loss of multiple functionally related, horizontally transferred genes in the reduced genomes of two microsporidian parasites.</title>
        <authorList>
            <person name="Pombert J.-F."/>
            <person name="Selman M."/>
            <person name="Burki F."/>
            <person name="Bardell F.T."/>
            <person name="Farinelli L."/>
            <person name="Solter L.F."/>
            <person name="Whitman D.W."/>
            <person name="Weiss L.M."/>
            <person name="Corradi N."/>
            <person name="Keeling P.J."/>
        </authorList>
    </citation>
    <scope>NUCLEOTIDE SEQUENCE [LARGE SCALE GENOMIC DNA]</scope>
    <source>
        <strain evidence="10 11">ATCC 50506</strain>
    </source>
</reference>
<keyword evidence="11" id="KW-1185">Reference proteome</keyword>
<organism evidence="10 11">
    <name type="scientific">Encephalitozoon intestinalis (strain ATCC 50506)</name>
    <name type="common">Microsporidian parasite</name>
    <name type="synonym">Septata intestinalis</name>
    <dbReference type="NCBI Taxonomy" id="876142"/>
    <lineage>
        <taxon>Eukaryota</taxon>
        <taxon>Fungi</taxon>
        <taxon>Fungi incertae sedis</taxon>
        <taxon>Microsporidia</taxon>
        <taxon>Unikaryonidae</taxon>
        <taxon>Encephalitozoon</taxon>
    </lineage>
</organism>
<dbReference type="GO" id="GO:0008270">
    <property type="term" value="F:zinc ion binding"/>
    <property type="evidence" value="ECO:0007669"/>
    <property type="project" value="UniProtKB-KW"/>
</dbReference>
<keyword evidence="2 8" id="KW-0812">Transmembrane</keyword>
<dbReference type="GO" id="GO:0005789">
    <property type="term" value="C:endoplasmic reticulum membrane"/>
    <property type="evidence" value="ECO:0007669"/>
    <property type="project" value="TreeGrafter"/>
</dbReference>
<keyword evidence="6" id="KW-0862">Zinc</keyword>
<dbReference type="PROSITE" id="PS50089">
    <property type="entry name" value="ZF_RING_2"/>
    <property type="match status" value="1"/>
</dbReference>
<comment type="subcellular location">
    <subcellularLocation>
        <location evidence="1">Membrane</location>
        <topology evidence="1">Multi-pass membrane protein</topology>
    </subcellularLocation>
</comment>
<gene>
    <name evidence="10" type="ORF">Eint_031460</name>
</gene>
<dbReference type="KEGG" id="ein:Eint_031460"/>
<dbReference type="HOGENOM" id="CLU_055016_0_0_1"/>
<feature type="transmembrane region" description="Helical" evidence="8">
    <location>
        <begin position="76"/>
        <end position="96"/>
    </location>
</feature>
<dbReference type="InterPro" id="IPR040176">
    <property type="entry name" value="RNF121/RNF175"/>
</dbReference>
<evidence type="ECO:0000256" key="8">
    <source>
        <dbReference type="SAM" id="Phobius"/>
    </source>
</evidence>
<feature type="transmembrane region" description="Helical" evidence="8">
    <location>
        <begin position="300"/>
        <end position="325"/>
    </location>
</feature>
<evidence type="ECO:0000313" key="10">
    <source>
        <dbReference type="EMBL" id="ADM11288.1"/>
    </source>
</evidence>
<dbReference type="AlphaFoldDB" id="E0S6F3"/>
<dbReference type="Pfam" id="PF13639">
    <property type="entry name" value="zf-RING_2"/>
    <property type="match status" value="1"/>
</dbReference>
<dbReference type="InterPro" id="IPR001841">
    <property type="entry name" value="Znf_RING"/>
</dbReference>
<sequence>MSQEENNEKLSHAAEKKESKDSKNNRVPKYESESFFDDSENVAYSSQYRIAGEYRPVRQVIIIERQPTLGDVLQKMAVIAVYALVIQTFFAVWKGINKKSHDFCVFFILLLFPPGFFLYIQSYFLPLCWLGFSGFILFNTVRVLKGSLGKDVMRDIYGVFKTLFIISNLGILLGQSLTFIFFYLNPKNLGYSLSILLFFLYFGLLSREVIFFLSETVAISTGFYSKEGVPGKGNNNSLCMICTKSFNGSEKIHTLVCTHSFHEDCIKGWCLLGKKPFCPYCKKKVESSSLPPELWHKAEVWFYPLINTLRSFIVLTLVLTAIILYKIKYQ</sequence>
<dbReference type="Gene3D" id="3.30.40.10">
    <property type="entry name" value="Zinc/RING finger domain, C3HC4 (zinc finger)"/>
    <property type="match status" value="1"/>
</dbReference>
<keyword evidence="4 8" id="KW-1133">Transmembrane helix</keyword>
<evidence type="ECO:0000313" key="11">
    <source>
        <dbReference type="Proteomes" id="UP000002313"/>
    </source>
</evidence>
<proteinExistence type="predicted"/>
<dbReference type="PANTHER" id="PTHR13407:SF0">
    <property type="entry name" value="FI05221P"/>
    <property type="match status" value="1"/>
</dbReference>
<dbReference type="GO" id="GO:0000139">
    <property type="term" value="C:Golgi membrane"/>
    <property type="evidence" value="ECO:0007669"/>
    <property type="project" value="TreeGrafter"/>
</dbReference>
<dbReference type="EMBL" id="CP001944">
    <property type="protein sequence ID" value="ADM11288.1"/>
    <property type="molecule type" value="Genomic_DNA"/>
</dbReference>
<feature type="transmembrane region" description="Helical" evidence="8">
    <location>
        <begin position="156"/>
        <end position="183"/>
    </location>
</feature>
<evidence type="ECO:0000256" key="3">
    <source>
        <dbReference type="ARBA" id="ARBA00022723"/>
    </source>
</evidence>
<feature type="region of interest" description="Disordered" evidence="7">
    <location>
        <begin position="1"/>
        <end position="32"/>
    </location>
</feature>
<dbReference type="PANTHER" id="PTHR13407">
    <property type="entry name" value="RNF121 PROTEIN"/>
    <property type="match status" value="1"/>
</dbReference>
<dbReference type="GO" id="GO:0036503">
    <property type="term" value="P:ERAD pathway"/>
    <property type="evidence" value="ECO:0007669"/>
    <property type="project" value="TreeGrafter"/>
</dbReference>
<dbReference type="SUPFAM" id="SSF57850">
    <property type="entry name" value="RING/U-box"/>
    <property type="match status" value="1"/>
</dbReference>
<dbReference type="GO" id="GO:0061630">
    <property type="term" value="F:ubiquitin protein ligase activity"/>
    <property type="evidence" value="ECO:0007669"/>
    <property type="project" value="TreeGrafter"/>
</dbReference>
<evidence type="ECO:0000256" key="4">
    <source>
        <dbReference type="ARBA" id="ARBA00022989"/>
    </source>
</evidence>
<evidence type="ECO:0000259" key="9">
    <source>
        <dbReference type="PROSITE" id="PS50089"/>
    </source>
</evidence>
<dbReference type="RefSeq" id="XP_003072648.1">
    <property type="nucleotide sequence ID" value="XM_003072602.1"/>
</dbReference>
<dbReference type="CDD" id="cd16475">
    <property type="entry name" value="RING-H2_RNF121-like"/>
    <property type="match status" value="1"/>
</dbReference>
<keyword evidence="5 8" id="KW-0472">Membrane</keyword>
<evidence type="ECO:0000256" key="2">
    <source>
        <dbReference type="ARBA" id="ARBA00022692"/>
    </source>
</evidence>
<keyword evidence="6" id="KW-0863">Zinc-finger</keyword>
<dbReference type="GeneID" id="9698910"/>
<feature type="transmembrane region" description="Helical" evidence="8">
    <location>
        <begin position="189"/>
        <end position="205"/>
    </location>
</feature>
<dbReference type="InterPro" id="IPR013083">
    <property type="entry name" value="Znf_RING/FYVE/PHD"/>
</dbReference>
<dbReference type="VEuPathDB" id="MicrosporidiaDB:Eint_031460"/>
<evidence type="ECO:0000256" key="1">
    <source>
        <dbReference type="ARBA" id="ARBA00004141"/>
    </source>
</evidence>
<reference evidence="10 11" key="1">
    <citation type="journal article" date="2010" name="Nat. Commun.">
        <title>The complete sequence of the smallest known nuclear genome from the microsporidian Encephalitozoon intestinalis.</title>
        <authorList>
            <person name="Corradi N."/>
            <person name="Pombert J.-F."/>
            <person name="Farinelli L."/>
            <person name="Didier E.S."/>
            <person name="Keeling P.J."/>
        </authorList>
    </citation>
    <scope>NUCLEOTIDE SEQUENCE [LARGE SCALE GENOMIC DNA]</scope>
    <source>
        <strain evidence="10 11">ATCC 50506</strain>
    </source>
</reference>
<dbReference type="SMART" id="SM00184">
    <property type="entry name" value="RING"/>
    <property type="match status" value="1"/>
</dbReference>
<evidence type="ECO:0000256" key="7">
    <source>
        <dbReference type="SAM" id="MobiDB-lite"/>
    </source>
</evidence>
<protein>
    <recommendedName>
        <fullName evidence="9">RING-type domain-containing protein</fullName>
    </recommendedName>
</protein>
<accession>E0S6F3</accession>
<name>E0S6F3_ENCIT</name>
<feature type="transmembrane region" description="Helical" evidence="8">
    <location>
        <begin position="103"/>
        <end position="120"/>
    </location>
</feature>